<gene>
    <name evidence="1" type="ORF">N1032_23005</name>
</gene>
<dbReference type="EMBL" id="JANLCJ010000077">
    <property type="protein sequence ID" value="MCS5736601.1"/>
    <property type="molecule type" value="Genomic_DNA"/>
</dbReference>
<feature type="non-terminal residue" evidence="1">
    <location>
        <position position="175"/>
    </location>
</feature>
<accession>A0ABT2H9P5</accession>
<dbReference type="Proteomes" id="UP001165586">
    <property type="component" value="Unassembled WGS sequence"/>
</dbReference>
<reference evidence="1" key="1">
    <citation type="submission" date="2022-08" db="EMBL/GenBank/DDBJ databases">
        <authorList>
            <person name="Deng Y."/>
            <person name="Han X.-F."/>
            <person name="Zhang Y.-Q."/>
        </authorList>
    </citation>
    <scope>NUCLEOTIDE SEQUENCE</scope>
    <source>
        <strain evidence="1">CPCC 203386</strain>
    </source>
</reference>
<dbReference type="RefSeq" id="WP_259542644.1">
    <property type="nucleotide sequence ID" value="NZ_JANLCJ010000077.1"/>
</dbReference>
<evidence type="ECO:0000313" key="2">
    <source>
        <dbReference type="Proteomes" id="UP001165586"/>
    </source>
</evidence>
<name>A0ABT2H9P5_9MICO</name>
<protein>
    <submittedName>
        <fullName evidence="1">Uncharacterized protein</fullName>
    </submittedName>
</protein>
<sequence length="175" mass="19807">MADRELVYNGTNDIPKTELRDFAGEKMVKLYVYEMINVNKTKAIAAEITTSFIKLVNNSDTFKNLPKDANGNPYIEILCDELLDFRTIYEAGENSFGKKLMSVETYQALSTENVFSNVSSIDMYKMRILPIVATFDPITPSFNGDKKVVPFEGNAFILSPFEEIAPTEYGQRQID</sequence>
<comment type="caution">
    <text evidence="1">The sequence shown here is derived from an EMBL/GenBank/DDBJ whole genome shotgun (WGS) entry which is preliminary data.</text>
</comment>
<organism evidence="1 2">
    <name type="scientific">Herbiconiux daphne</name>
    <dbReference type="NCBI Taxonomy" id="2970914"/>
    <lineage>
        <taxon>Bacteria</taxon>
        <taxon>Bacillati</taxon>
        <taxon>Actinomycetota</taxon>
        <taxon>Actinomycetes</taxon>
        <taxon>Micrococcales</taxon>
        <taxon>Microbacteriaceae</taxon>
        <taxon>Herbiconiux</taxon>
    </lineage>
</organism>
<evidence type="ECO:0000313" key="1">
    <source>
        <dbReference type="EMBL" id="MCS5736601.1"/>
    </source>
</evidence>
<proteinExistence type="predicted"/>
<keyword evidence="2" id="KW-1185">Reference proteome</keyword>